<gene>
    <name evidence="1" type="ORF">MPPM_2593</name>
</gene>
<dbReference type="EMBL" id="AP014809">
    <property type="protein sequence ID" value="BAU91198.1"/>
    <property type="molecule type" value="Genomic_DNA"/>
</dbReference>
<dbReference type="AlphaFoldDB" id="A0A169R2D3"/>
<sequence>MGQITTHAVQSFVRTKKGRIGRLETRSCSSPEGATRLAQRLVEQGRVLGAQAFTQETNTLTGECESLRFIGTFGVVCDPDDEIPF</sequence>
<evidence type="ECO:0000313" key="2">
    <source>
        <dbReference type="Proteomes" id="UP000218288"/>
    </source>
</evidence>
<proteinExistence type="predicted"/>
<reference evidence="1 2" key="1">
    <citation type="journal article" date="2016" name="Genome Announc.">
        <title>Complete Genome Sequence of Methylobacterium populi P-1M, Isolated from Pink-Pigmented Household Biofilm.</title>
        <authorList>
            <person name="Morohoshi T."/>
            <person name="Ikeda T."/>
        </authorList>
    </citation>
    <scope>NUCLEOTIDE SEQUENCE [LARGE SCALE GENOMIC DNA]</scope>
    <source>
        <strain evidence="1 2">P-1M</strain>
    </source>
</reference>
<dbReference type="OrthoDB" id="7220707at2"/>
<evidence type="ECO:0000313" key="1">
    <source>
        <dbReference type="EMBL" id="BAU91198.1"/>
    </source>
</evidence>
<organism evidence="1 2">
    <name type="scientific">Methylorubrum populi</name>
    <dbReference type="NCBI Taxonomy" id="223967"/>
    <lineage>
        <taxon>Bacteria</taxon>
        <taxon>Pseudomonadati</taxon>
        <taxon>Pseudomonadota</taxon>
        <taxon>Alphaproteobacteria</taxon>
        <taxon>Hyphomicrobiales</taxon>
        <taxon>Methylobacteriaceae</taxon>
        <taxon>Methylorubrum</taxon>
    </lineage>
</organism>
<dbReference type="RefSeq" id="WP_133090676.1">
    <property type="nucleotide sequence ID" value="NZ_AP014809.1"/>
</dbReference>
<dbReference type="Proteomes" id="UP000218288">
    <property type="component" value="Chromosome"/>
</dbReference>
<accession>A0A169R2D3</accession>
<protein>
    <submittedName>
        <fullName evidence="1">Uncharacterized protein</fullName>
    </submittedName>
</protein>
<name>A0A169R2D3_9HYPH</name>